<reference evidence="1" key="1">
    <citation type="journal article" date="2021" name="IMA Fungus">
        <title>Genomic characterization of three marine fungi, including Emericellopsis atlantica sp. nov. with signatures of a generalist lifestyle and marine biomass degradation.</title>
        <authorList>
            <person name="Hagestad O.C."/>
            <person name="Hou L."/>
            <person name="Andersen J.H."/>
            <person name="Hansen E.H."/>
            <person name="Altermark B."/>
            <person name="Li C."/>
            <person name="Kuhnert E."/>
            <person name="Cox R.J."/>
            <person name="Crous P.W."/>
            <person name="Spatafora J.W."/>
            <person name="Lail K."/>
            <person name="Amirebrahimi M."/>
            <person name="Lipzen A."/>
            <person name="Pangilinan J."/>
            <person name="Andreopoulos W."/>
            <person name="Hayes R.D."/>
            <person name="Ng V."/>
            <person name="Grigoriev I.V."/>
            <person name="Jackson S.A."/>
            <person name="Sutton T.D.S."/>
            <person name="Dobson A.D.W."/>
            <person name="Rama T."/>
        </authorList>
    </citation>
    <scope>NUCLEOTIDE SEQUENCE</scope>
    <source>
        <strain evidence="1">TRa3180A</strain>
    </source>
</reference>
<evidence type="ECO:0000313" key="2">
    <source>
        <dbReference type="Proteomes" id="UP000887226"/>
    </source>
</evidence>
<comment type="caution">
    <text evidence="1">The sequence shown here is derived from an EMBL/GenBank/DDBJ whole genome shotgun (WGS) entry which is preliminary data.</text>
</comment>
<organism evidence="1 2">
    <name type="scientific">Calycina marina</name>
    <dbReference type="NCBI Taxonomy" id="1763456"/>
    <lineage>
        <taxon>Eukaryota</taxon>
        <taxon>Fungi</taxon>
        <taxon>Dikarya</taxon>
        <taxon>Ascomycota</taxon>
        <taxon>Pezizomycotina</taxon>
        <taxon>Leotiomycetes</taxon>
        <taxon>Helotiales</taxon>
        <taxon>Pezizellaceae</taxon>
        <taxon>Calycina</taxon>
    </lineage>
</organism>
<evidence type="ECO:0000313" key="1">
    <source>
        <dbReference type="EMBL" id="KAG9241058.1"/>
    </source>
</evidence>
<protein>
    <submittedName>
        <fullName evidence="1">Uncharacterized protein</fullName>
    </submittedName>
</protein>
<keyword evidence="2" id="KW-1185">Reference proteome</keyword>
<dbReference type="AlphaFoldDB" id="A0A9P7YW30"/>
<proteinExistence type="predicted"/>
<name>A0A9P7YW30_9HELO</name>
<dbReference type="InterPro" id="IPR029058">
    <property type="entry name" value="AB_hydrolase_fold"/>
</dbReference>
<dbReference type="Proteomes" id="UP000887226">
    <property type="component" value="Unassembled WGS sequence"/>
</dbReference>
<gene>
    <name evidence="1" type="ORF">BJ878DRAFT_251452</name>
</gene>
<sequence>MSNVTAVLNAPFGPFAIPEETYKKLVQLPKIQFIWGDKRDQSYSDVKLSKYAAELINGYGSNAVLKLGEVPGMSGTTHSAFADVNNEKVADVLDDLLKENGSDG</sequence>
<dbReference type="OrthoDB" id="3504488at2759"/>
<accession>A0A9P7YW30</accession>
<dbReference type="EMBL" id="MU254279">
    <property type="protein sequence ID" value="KAG9241058.1"/>
    <property type="molecule type" value="Genomic_DNA"/>
</dbReference>
<dbReference type="Gene3D" id="3.40.50.1820">
    <property type="entry name" value="alpha/beta hydrolase"/>
    <property type="match status" value="1"/>
</dbReference>